<dbReference type="Proteomes" id="UP000199469">
    <property type="component" value="Unassembled WGS sequence"/>
</dbReference>
<proteinExistence type="predicted"/>
<reference evidence="3" key="1">
    <citation type="submission" date="2016-10" db="EMBL/GenBank/DDBJ databases">
        <authorList>
            <person name="Varghese N."/>
            <person name="Submissions S."/>
        </authorList>
    </citation>
    <scope>NUCLEOTIDE SEQUENCE [LARGE SCALE GENOMIC DNA]</scope>
    <source>
        <strain evidence="3">DSM 17724</strain>
    </source>
</reference>
<organism evidence="2 3">
    <name type="scientific">Chryseobacterium wanjuense</name>
    <dbReference type="NCBI Taxonomy" id="356305"/>
    <lineage>
        <taxon>Bacteria</taxon>
        <taxon>Pseudomonadati</taxon>
        <taxon>Bacteroidota</taxon>
        <taxon>Flavobacteriia</taxon>
        <taxon>Flavobacteriales</taxon>
        <taxon>Weeksellaceae</taxon>
        <taxon>Chryseobacterium group</taxon>
        <taxon>Chryseobacterium</taxon>
    </lineage>
</organism>
<gene>
    <name evidence="2" type="ORF">SAMN05421841_3650</name>
</gene>
<name>A0A1I0S118_9FLAO</name>
<protein>
    <recommendedName>
        <fullName evidence="1">DUF5977 domain-containing protein</fullName>
    </recommendedName>
</protein>
<dbReference type="Pfam" id="PF19404">
    <property type="entry name" value="DUF5977"/>
    <property type="match status" value="1"/>
</dbReference>
<dbReference type="InterPro" id="IPR046020">
    <property type="entry name" value="DUF5977"/>
</dbReference>
<dbReference type="STRING" id="356305.SAMN05421841_3650"/>
<feature type="domain" description="DUF5977" evidence="1">
    <location>
        <begin position="999"/>
        <end position="1063"/>
    </location>
</feature>
<sequence length="1171" mass="133094">MFLFLPLLIGTIYKGQINLLDKQMQSVATPEVASLMKYSDFPSLGYIGKTDISIPIYNINFGKIKLPLGLSYNTKGNKVADIATSVGLGWSLNAGGNLTVKVNDMNDFTESYTYYTTATFEPELSLEWYRQSKGYLTKEYSMLVNNNNYGLCINTKIGANDDFFVDAAPDFYYINAPGFNDKFYLTKINDTQFKANFFNSTNAKLNNTLNLIPRINCAGFESTGFGNKGRAGVYYQVDEFEIIGENGYIYTFNDFESARLREYPQTIISHDAFQINNWYLTKIKDPYSGREMNFEYESYTNNYEHPSLTTLGDVNFGNYPMSYNYELGRMGSNFVYPAVFNKVTTSQLYPKRIKKITTDEEVVDFQYSFNRIDYPGNGLTNIQVKNKNGTIIKQTDFSYDYFNSVNCSSGDYECKRLKLNSITDSSLGTYRFYYDANSFPPRNSSKVDFLGYYNNNDSDIVFSKDNFHEDQYNYYPGTKIYFYPDLVRDQLLPFQLINKGTYATTSGVDRSAKTISKLGLLKRLIYPTGGSVELSYENDDFIYEGEKYILGSTRISKMKLYDSQNIVSKEINYKYVNEDNKSSGQINFIKTPANSAHTEISSGIGFSTDAIVGYSRIIEEVAGKGYVERKYSNFNDYPDKFMTSDYNFTDQGTRNFLKFLKFPSSYVQSFDERRGKPTVENYYKEGIIDPIKKIKYSYNYQVKDSLKVQKVFTSYDNYTHDATHNYTASNYLLRYFNNTSSNTKEDFFSGNNIKEENFYSYDDTRLTYKKTVSSGDTTEEYYRNAKDKSIQKLIDVNILDKPVEVEKKKNGKTLSKQEVKYENTSNIFPSSELSYDLSTNLMGTEVTYDKYDSKGNLLQYTTKNNIPVTVIWGYRQSQPIAKIEGANYTQIIQAFGLNTNDNNAYLDLDIVKKSDLHFDDTTESELISKLNDFRNKPALKDFTITTYTHTPLIGVKSITSASGNKEGYKYDTANRLEKVSDIENKTVKEYKYNYAPVIYYNNEKQQAFMTNNCAPGTLPASGTYTVSIGKYSSTISQADADQKAQNDINTNGQNYVNSHFNCTPYVCTITPTYLADIYYSSFQEISTNHIKAILSLPLTNSSGGAAPNWSNGVLIGTLDTLCRPNSYKSISVSTTNGSWNVSISPSGGVTLMSTSSSNPSGSTTLNFEYDK</sequence>
<keyword evidence="3" id="KW-1185">Reference proteome</keyword>
<evidence type="ECO:0000313" key="2">
    <source>
        <dbReference type="EMBL" id="SEW47873.1"/>
    </source>
</evidence>
<accession>A0A1I0S118</accession>
<evidence type="ECO:0000313" key="3">
    <source>
        <dbReference type="Proteomes" id="UP000199469"/>
    </source>
</evidence>
<evidence type="ECO:0000259" key="1">
    <source>
        <dbReference type="Pfam" id="PF19404"/>
    </source>
</evidence>
<dbReference type="AlphaFoldDB" id="A0A1I0S118"/>
<dbReference type="EMBL" id="FOIU01000003">
    <property type="protein sequence ID" value="SEW47873.1"/>
    <property type="molecule type" value="Genomic_DNA"/>
</dbReference>